<dbReference type="Pfam" id="PF22458">
    <property type="entry name" value="RsmF-B_ferredox"/>
    <property type="match status" value="1"/>
</dbReference>
<feature type="domain" description="SAM-dependent MTase RsmB/NOP-type" evidence="6">
    <location>
        <begin position="175"/>
        <end position="324"/>
    </location>
</feature>
<dbReference type="Gene3D" id="3.30.70.1170">
    <property type="entry name" value="Sun protein, domain 3"/>
    <property type="match status" value="1"/>
</dbReference>
<dbReference type="PROSITE" id="PS51686">
    <property type="entry name" value="SAM_MT_RSMB_NOP"/>
    <property type="match status" value="1"/>
</dbReference>
<dbReference type="AlphaFoldDB" id="A0A7V5H1Q1"/>
<dbReference type="Pfam" id="PF01189">
    <property type="entry name" value="Methyltr_RsmB-F"/>
    <property type="match status" value="1"/>
</dbReference>
<proteinExistence type="inferred from homology"/>
<dbReference type="InterPro" id="IPR001678">
    <property type="entry name" value="MeTrfase_RsmB-F_NOP2_dom"/>
</dbReference>
<keyword evidence="2 5" id="KW-0808">Transferase</keyword>
<organism evidence="7">
    <name type="scientific">Caldithrix abyssi</name>
    <dbReference type="NCBI Taxonomy" id="187145"/>
    <lineage>
        <taxon>Bacteria</taxon>
        <taxon>Pseudomonadati</taxon>
        <taxon>Calditrichota</taxon>
        <taxon>Calditrichia</taxon>
        <taxon>Calditrichales</taxon>
        <taxon>Calditrichaceae</taxon>
        <taxon>Caldithrix</taxon>
    </lineage>
</organism>
<reference evidence="7" key="1">
    <citation type="journal article" date="2020" name="mSystems">
        <title>Genome- and Community-Level Interaction Insights into Carbon Utilization and Element Cycling Functions of Hydrothermarchaeota in Hydrothermal Sediment.</title>
        <authorList>
            <person name="Zhou Z."/>
            <person name="Liu Y."/>
            <person name="Xu W."/>
            <person name="Pan J."/>
            <person name="Luo Z.H."/>
            <person name="Li M."/>
        </authorList>
    </citation>
    <scope>NUCLEOTIDE SEQUENCE [LARGE SCALE GENOMIC DNA]</scope>
    <source>
        <strain evidence="7">HyVt-76</strain>
    </source>
</reference>
<dbReference type="InterPro" id="IPR006027">
    <property type="entry name" value="NusB_RsmB_TIM44"/>
</dbReference>
<accession>A0A7V5H1Q1</accession>
<dbReference type="GO" id="GO:0008173">
    <property type="term" value="F:RNA methyltransferase activity"/>
    <property type="evidence" value="ECO:0007669"/>
    <property type="project" value="InterPro"/>
</dbReference>
<comment type="caution">
    <text evidence="5">Lacks conserved residue(s) required for the propagation of feature annotation.</text>
</comment>
<evidence type="ECO:0000256" key="1">
    <source>
        <dbReference type="ARBA" id="ARBA00022603"/>
    </source>
</evidence>
<keyword evidence="4 5" id="KW-0694">RNA-binding</keyword>
<dbReference type="GO" id="GO:0001510">
    <property type="term" value="P:RNA methylation"/>
    <property type="evidence" value="ECO:0007669"/>
    <property type="project" value="InterPro"/>
</dbReference>
<evidence type="ECO:0000259" key="6">
    <source>
        <dbReference type="PROSITE" id="PS51686"/>
    </source>
</evidence>
<protein>
    <recommendedName>
        <fullName evidence="6">SAM-dependent MTase RsmB/NOP-type domain-containing protein</fullName>
    </recommendedName>
</protein>
<evidence type="ECO:0000256" key="5">
    <source>
        <dbReference type="PROSITE-ProRule" id="PRU01023"/>
    </source>
</evidence>
<sequence>MIKKPKSARALAYEVLFKFEKTFDRLDDLSDRALAQNELSSRERRFLKNLTSGVVRHRLYLDWIGSQLYRGRYKKLLIKFKVLLRQALFELIFMNAIPDHAAVNEYVNLTKKKLNPFQAKLMNGLLRNFLRQKKDFLPPLKISDPIKRLSVQYSFPEWLVKRWIGFWGEEETEALCKKMNEPPDFDIHINKQKISPKKFKNLLLEKKVPFKEEEYDSGVLRVNDLQPFLRERWFEKGYCVVQDESAALVADQIELKEGSKILDMCAAPGGKYVQLLKKKPAGAVLVAADIDFVRLKKVKQNVERLGLKGGLFVVADGKNPPFKT</sequence>
<dbReference type="Gene3D" id="3.40.50.150">
    <property type="entry name" value="Vaccinia Virus protein VP39"/>
    <property type="match status" value="1"/>
</dbReference>
<feature type="binding site" evidence="5">
    <location>
        <position position="289"/>
    </location>
    <ligand>
        <name>S-adenosyl-L-methionine</name>
        <dbReference type="ChEBI" id="CHEBI:59789"/>
    </ligand>
</feature>
<evidence type="ECO:0000256" key="2">
    <source>
        <dbReference type="ARBA" id="ARBA00022679"/>
    </source>
</evidence>
<dbReference type="GO" id="GO:0003723">
    <property type="term" value="F:RNA binding"/>
    <property type="evidence" value="ECO:0007669"/>
    <property type="project" value="UniProtKB-UniRule"/>
</dbReference>
<dbReference type="InterPro" id="IPR035926">
    <property type="entry name" value="NusB-like_sf"/>
</dbReference>
<dbReference type="SUPFAM" id="SSF53335">
    <property type="entry name" value="S-adenosyl-L-methionine-dependent methyltransferases"/>
    <property type="match status" value="1"/>
</dbReference>
<comment type="caution">
    <text evidence="7">The sequence shown here is derived from an EMBL/GenBank/DDBJ whole genome shotgun (WGS) entry which is preliminary data.</text>
</comment>
<dbReference type="InterPro" id="IPR029063">
    <property type="entry name" value="SAM-dependent_MTases_sf"/>
</dbReference>
<evidence type="ECO:0000256" key="3">
    <source>
        <dbReference type="ARBA" id="ARBA00022691"/>
    </source>
</evidence>
<evidence type="ECO:0000256" key="4">
    <source>
        <dbReference type="ARBA" id="ARBA00022884"/>
    </source>
</evidence>
<feature type="binding site" evidence="5">
    <location>
        <position position="316"/>
    </location>
    <ligand>
        <name>S-adenosyl-L-methionine</name>
        <dbReference type="ChEBI" id="CHEBI:59789"/>
    </ligand>
</feature>
<evidence type="ECO:0000313" key="7">
    <source>
        <dbReference type="EMBL" id="HHE54234.1"/>
    </source>
</evidence>
<dbReference type="PANTHER" id="PTHR22807">
    <property type="entry name" value="NOP2 YEAST -RELATED NOL1/NOP2/FMU SUN DOMAIN-CONTAINING"/>
    <property type="match status" value="1"/>
</dbReference>
<dbReference type="InterPro" id="IPR049560">
    <property type="entry name" value="MeTrfase_RsmB-F_NOP2_cat"/>
</dbReference>
<dbReference type="EMBL" id="DRTD01000032">
    <property type="protein sequence ID" value="HHE54234.1"/>
    <property type="molecule type" value="Genomic_DNA"/>
</dbReference>
<keyword evidence="3 5" id="KW-0949">S-adenosyl-L-methionine</keyword>
<dbReference type="InterPro" id="IPR023267">
    <property type="entry name" value="RCMT"/>
</dbReference>
<feature type="binding site" evidence="5">
    <location>
        <begin position="265"/>
        <end position="271"/>
    </location>
    <ligand>
        <name>S-adenosyl-L-methionine</name>
        <dbReference type="ChEBI" id="CHEBI:59789"/>
    </ligand>
</feature>
<dbReference type="InterPro" id="IPR054728">
    <property type="entry name" value="RsmB-like_ferredoxin"/>
</dbReference>
<dbReference type="Pfam" id="PF01029">
    <property type="entry name" value="NusB"/>
    <property type="match status" value="1"/>
</dbReference>
<feature type="non-terminal residue" evidence="7">
    <location>
        <position position="324"/>
    </location>
</feature>
<dbReference type="Proteomes" id="UP000886111">
    <property type="component" value="Unassembled WGS sequence"/>
</dbReference>
<comment type="similarity">
    <text evidence="5">Belongs to the class I-like SAM-binding methyltransferase superfamily. RsmB/NOP family.</text>
</comment>
<dbReference type="PANTHER" id="PTHR22807:SF53">
    <property type="entry name" value="RIBOSOMAL RNA SMALL SUBUNIT METHYLTRANSFERASE B-RELATED"/>
    <property type="match status" value="1"/>
</dbReference>
<dbReference type="Gene3D" id="1.10.940.10">
    <property type="entry name" value="NusB-like"/>
    <property type="match status" value="1"/>
</dbReference>
<name>A0A7V5H1Q1_CALAY</name>
<gene>
    <name evidence="7" type="ORF">ENL21_00500</name>
</gene>
<dbReference type="PRINTS" id="PR02008">
    <property type="entry name" value="RCMTFAMILY"/>
</dbReference>
<dbReference type="SUPFAM" id="SSF48013">
    <property type="entry name" value="NusB-like"/>
    <property type="match status" value="1"/>
</dbReference>
<keyword evidence="1 5" id="KW-0489">Methyltransferase</keyword>
<dbReference type="GO" id="GO:0006355">
    <property type="term" value="P:regulation of DNA-templated transcription"/>
    <property type="evidence" value="ECO:0007669"/>
    <property type="project" value="InterPro"/>
</dbReference>